<dbReference type="CDD" id="cd14003">
    <property type="entry name" value="STKc_AMPK-like"/>
    <property type="match status" value="1"/>
</dbReference>
<evidence type="ECO:0000256" key="3">
    <source>
        <dbReference type="ARBA" id="ARBA00022741"/>
    </source>
</evidence>
<dbReference type="PROSITE" id="PS00107">
    <property type="entry name" value="PROTEIN_KINASE_ATP"/>
    <property type="match status" value="1"/>
</dbReference>
<dbReference type="SUPFAM" id="SSF56112">
    <property type="entry name" value="Protein kinase-like (PK-like)"/>
    <property type="match status" value="1"/>
</dbReference>
<feature type="compositionally biased region" description="Low complexity" evidence="8">
    <location>
        <begin position="375"/>
        <end position="385"/>
    </location>
</feature>
<feature type="binding site" evidence="6">
    <location>
        <position position="46"/>
    </location>
    <ligand>
        <name>ATP</name>
        <dbReference type="ChEBI" id="CHEBI:30616"/>
    </ligand>
</feature>
<evidence type="ECO:0000313" key="10">
    <source>
        <dbReference type="EMBL" id="CAG9334011.1"/>
    </source>
</evidence>
<dbReference type="Proteomes" id="UP001162131">
    <property type="component" value="Unassembled WGS sequence"/>
</dbReference>
<dbReference type="AlphaFoldDB" id="A0AAU9K3A4"/>
<keyword evidence="5 6" id="KW-0067">ATP-binding</keyword>
<comment type="similarity">
    <text evidence="7">Belongs to the protein kinase superfamily.</text>
</comment>
<dbReference type="FunFam" id="3.30.200.20:FF:000003">
    <property type="entry name" value="Non-specific serine/threonine protein kinase"/>
    <property type="match status" value="1"/>
</dbReference>
<keyword evidence="1 7" id="KW-0723">Serine/threonine-protein kinase</keyword>
<evidence type="ECO:0000256" key="6">
    <source>
        <dbReference type="PROSITE-ProRule" id="PRU10141"/>
    </source>
</evidence>
<feature type="compositionally biased region" description="Basic residues" evidence="8">
    <location>
        <begin position="481"/>
        <end position="490"/>
    </location>
</feature>
<evidence type="ECO:0000256" key="4">
    <source>
        <dbReference type="ARBA" id="ARBA00022777"/>
    </source>
</evidence>
<keyword evidence="4" id="KW-0418">Kinase</keyword>
<dbReference type="Gene3D" id="1.10.510.10">
    <property type="entry name" value="Transferase(Phosphotransferase) domain 1"/>
    <property type="match status" value="1"/>
</dbReference>
<keyword evidence="2" id="KW-0808">Transferase</keyword>
<dbReference type="PANTHER" id="PTHR24346:SF82">
    <property type="entry name" value="KP78A-RELATED"/>
    <property type="match status" value="1"/>
</dbReference>
<feature type="region of interest" description="Disordered" evidence="8">
    <location>
        <begin position="366"/>
        <end position="401"/>
    </location>
</feature>
<dbReference type="Pfam" id="PF00069">
    <property type="entry name" value="Pkinase"/>
    <property type="match status" value="1"/>
</dbReference>
<evidence type="ECO:0000256" key="7">
    <source>
        <dbReference type="RuleBase" id="RU000304"/>
    </source>
</evidence>
<feature type="region of interest" description="Disordered" evidence="8">
    <location>
        <begin position="465"/>
        <end position="490"/>
    </location>
</feature>
<keyword evidence="3 6" id="KW-0547">Nucleotide-binding</keyword>
<evidence type="ECO:0000256" key="8">
    <source>
        <dbReference type="SAM" id="MobiDB-lite"/>
    </source>
</evidence>
<dbReference type="PROSITE" id="PS00108">
    <property type="entry name" value="PROTEIN_KINASE_ST"/>
    <property type="match status" value="1"/>
</dbReference>
<dbReference type="SMART" id="SM00220">
    <property type="entry name" value="S_TKc"/>
    <property type="match status" value="1"/>
</dbReference>
<comment type="caution">
    <text evidence="10">The sequence shown here is derived from an EMBL/GenBank/DDBJ whole genome shotgun (WGS) entry which is preliminary data.</text>
</comment>
<sequence>MQSANSNQPNAKNIGHYLLGRTIGQGTFGKVKIGTHILTSEKVAVKILEKERIKDISDIERVSREIHILKLIRHPNIIQLYEIIETQSKLFLIMEYASGGELFDYIVAEKKIKELEACKYFQQIIAGVEYIHRLGVAHRDLKPENLLLDSKKNIKIVDFGLSNTYKEGEKLKTACGSPCYAAPEMIDGKDYNGLKADIWSCGVILYAMLAGYLPFEDPDTGKLYKKILKGKYEIPDWISKDARDLLGKILSTEPNKRITVEKIKSHPWFSLMHQNTSNGLLVGYSTIPVNQSVLRKLDEYGFDLNYCQRCIEANKHNHLTTTYYLLYRKLSPPPDPEPEPKPPIIRPSFVPAPPIAPEINEKFNHRKYHRKKVESTGGSSSNEGEILFGKQIASRSNRNSPRTVIKSIYTHISGPRNLSTGRHPQEPTIPRPANAKAFRRKIVNPSQHNTPKKVNKSVDYGKSIFGESSKRHTRANSSLVSHRKTDRIHF</sequence>
<dbReference type="InterPro" id="IPR000719">
    <property type="entry name" value="Prot_kinase_dom"/>
</dbReference>
<name>A0AAU9K3A4_9CILI</name>
<evidence type="ECO:0000259" key="9">
    <source>
        <dbReference type="PROSITE" id="PS50011"/>
    </source>
</evidence>
<evidence type="ECO:0000256" key="1">
    <source>
        <dbReference type="ARBA" id="ARBA00022527"/>
    </source>
</evidence>
<dbReference type="FunFam" id="1.10.510.10:FF:000740">
    <property type="entry name" value="SNF1-related protein kinase, putative"/>
    <property type="match status" value="1"/>
</dbReference>
<gene>
    <name evidence="10" type="ORF">BSTOLATCC_MIC59816</name>
</gene>
<dbReference type="InterPro" id="IPR008271">
    <property type="entry name" value="Ser/Thr_kinase_AS"/>
</dbReference>
<dbReference type="InterPro" id="IPR011009">
    <property type="entry name" value="Kinase-like_dom_sf"/>
</dbReference>
<dbReference type="PROSITE" id="PS50011">
    <property type="entry name" value="PROTEIN_KINASE_DOM"/>
    <property type="match status" value="1"/>
</dbReference>
<dbReference type="EMBL" id="CAJZBQ010000057">
    <property type="protein sequence ID" value="CAG9334011.1"/>
    <property type="molecule type" value="Genomic_DNA"/>
</dbReference>
<dbReference type="GO" id="GO:0005737">
    <property type="term" value="C:cytoplasm"/>
    <property type="evidence" value="ECO:0007669"/>
    <property type="project" value="TreeGrafter"/>
</dbReference>
<keyword evidence="11" id="KW-1185">Reference proteome</keyword>
<dbReference type="GO" id="GO:0005524">
    <property type="term" value="F:ATP binding"/>
    <property type="evidence" value="ECO:0007669"/>
    <property type="project" value="UniProtKB-UniRule"/>
</dbReference>
<evidence type="ECO:0000313" key="11">
    <source>
        <dbReference type="Proteomes" id="UP001162131"/>
    </source>
</evidence>
<accession>A0AAU9K3A4</accession>
<organism evidence="10 11">
    <name type="scientific">Blepharisma stoltei</name>
    <dbReference type="NCBI Taxonomy" id="1481888"/>
    <lineage>
        <taxon>Eukaryota</taxon>
        <taxon>Sar</taxon>
        <taxon>Alveolata</taxon>
        <taxon>Ciliophora</taxon>
        <taxon>Postciliodesmatophora</taxon>
        <taxon>Heterotrichea</taxon>
        <taxon>Heterotrichida</taxon>
        <taxon>Blepharismidae</taxon>
        <taxon>Blepharisma</taxon>
    </lineage>
</organism>
<reference evidence="10" key="1">
    <citation type="submission" date="2021-09" db="EMBL/GenBank/DDBJ databases">
        <authorList>
            <consortium name="AG Swart"/>
            <person name="Singh M."/>
            <person name="Singh A."/>
            <person name="Seah K."/>
            <person name="Emmerich C."/>
        </authorList>
    </citation>
    <scope>NUCLEOTIDE SEQUENCE</scope>
    <source>
        <strain evidence="10">ATCC30299</strain>
    </source>
</reference>
<feature type="domain" description="Protein kinase" evidence="9">
    <location>
        <begin position="17"/>
        <end position="269"/>
    </location>
</feature>
<proteinExistence type="inferred from homology"/>
<protein>
    <recommendedName>
        <fullName evidence="9">Protein kinase domain-containing protein</fullName>
    </recommendedName>
</protein>
<evidence type="ECO:0000256" key="2">
    <source>
        <dbReference type="ARBA" id="ARBA00022679"/>
    </source>
</evidence>
<dbReference type="GO" id="GO:0004674">
    <property type="term" value="F:protein serine/threonine kinase activity"/>
    <property type="evidence" value="ECO:0007669"/>
    <property type="project" value="UniProtKB-KW"/>
</dbReference>
<dbReference type="GO" id="GO:0035556">
    <property type="term" value="P:intracellular signal transduction"/>
    <property type="evidence" value="ECO:0007669"/>
    <property type="project" value="TreeGrafter"/>
</dbReference>
<dbReference type="InterPro" id="IPR017441">
    <property type="entry name" value="Protein_kinase_ATP_BS"/>
</dbReference>
<dbReference type="PANTHER" id="PTHR24346">
    <property type="entry name" value="MAP/MICROTUBULE AFFINITY-REGULATING KINASE"/>
    <property type="match status" value="1"/>
</dbReference>
<evidence type="ECO:0000256" key="5">
    <source>
        <dbReference type="ARBA" id="ARBA00022840"/>
    </source>
</evidence>